<protein>
    <recommendedName>
        <fullName evidence="8">3-hydroxyisobutyrate dehydrogenase</fullName>
    </recommendedName>
</protein>
<dbReference type="PIRSF" id="PIRSF000103">
    <property type="entry name" value="HIBADH"/>
    <property type="match status" value="1"/>
</dbReference>
<dbReference type="InterPro" id="IPR006115">
    <property type="entry name" value="6PGDH_NADP-bd"/>
</dbReference>
<dbReference type="Gene3D" id="1.10.1040.10">
    <property type="entry name" value="N-(1-d-carboxylethyl)-l-norvaline Dehydrogenase, domain 2"/>
    <property type="match status" value="1"/>
</dbReference>
<dbReference type="InterPro" id="IPR008927">
    <property type="entry name" value="6-PGluconate_DH-like_C_sf"/>
</dbReference>
<dbReference type="GO" id="GO:0016491">
    <property type="term" value="F:oxidoreductase activity"/>
    <property type="evidence" value="ECO:0007669"/>
    <property type="project" value="UniProtKB-KW"/>
</dbReference>
<evidence type="ECO:0000256" key="2">
    <source>
        <dbReference type="ARBA" id="ARBA00023027"/>
    </source>
</evidence>
<keyword evidence="7" id="KW-1185">Reference proteome</keyword>
<evidence type="ECO:0000256" key="1">
    <source>
        <dbReference type="ARBA" id="ARBA00023002"/>
    </source>
</evidence>
<gene>
    <name evidence="6" type="ORF">OSTQU699_LOCUS9963</name>
</gene>
<evidence type="ECO:0000313" key="7">
    <source>
        <dbReference type="Proteomes" id="UP000708148"/>
    </source>
</evidence>
<reference evidence="6" key="1">
    <citation type="submission" date="2020-12" db="EMBL/GenBank/DDBJ databases">
        <authorList>
            <person name="Iha C."/>
        </authorList>
    </citation>
    <scope>NUCLEOTIDE SEQUENCE</scope>
</reference>
<sequence>MAANLARAGFSVAGWNRTPGRPGAHVAADAGVSVVDSAEAAVRGAGIVFTCLGDEKDVEQLLAGPNGLCQLAAEGTLFCDTSTIGREAARRVGAELKGRGMRFVDAPVSGGDVGARSGTLTIMAGGEREDYEECLPCFEAMGRAVHLCGPLGSGQAVKMCNQVLFAGHMVALCEAMRLAEKQGLDQQLIVDVCSSGAAGSWVLSNLGMKVASADYAPGFMIKHMAKDLRLIAETAASVGEELPNTTLAWQKFQQVGEMDSGKGGELGTQGVALSYEKQ</sequence>
<dbReference type="InterPro" id="IPR013328">
    <property type="entry name" value="6PGD_dom2"/>
</dbReference>
<feature type="active site" evidence="3">
    <location>
        <position position="158"/>
    </location>
</feature>
<feature type="domain" description="3-hydroxyisobutyrate dehydrogenase-like NAD-binding" evidence="5">
    <location>
        <begin position="152"/>
        <end position="257"/>
    </location>
</feature>
<dbReference type="SUPFAM" id="SSF48179">
    <property type="entry name" value="6-phosphogluconate dehydrogenase C-terminal domain-like"/>
    <property type="match status" value="1"/>
</dbReference>
<dbReference type="PANTHER" id="PTHR43060">
    <property type="entry name" value="3-HYDROXYISOBUTYRATE DEHYDROGENASE-LIKE 1, MITOCHONDRIAL-RELATED"/>
    <property type="match status" value="1"/>
</dbReference>
<dbReference type="PANTHER" id="PTHR43060:SF15">
    <property type="entry name" value="3-HYDROXYISOBUTYRATE DEHYDROGENASE-LIKE 1, MITOCHONDRIAL-RELATED"/>
    <property type="match status" value="1"/>
</dbReference>
<dbReference type="Gene3D" id="3.40.50.720">
    <property type="entry name" value="NAD(P)-binding Rossmann-like Domain"/>
    <property type="match status" value="1"/>
</dbReference>
<evidence type="ECO:0000313" key="6">
    <source>
        <dbReference type="EMBL" id="CAD7704608.1"/>
    </source>
</evidence>
<proteinExistence type="predicted"/>
<organism evidence="6 7">
    <name type="scientific">Ostreobium quekettii</name>
    <dbReference type="NCBI Taxonomy" id="121088"/>
    <lineage>
        <taxon>Eukaryota</taxon>
        <taxon>Viridiplantae</taxon>
        <taxon>Chlorophyta</taxon>
        <taxon>core chlorophytes</taxon>
        <taxon>Ulvophyceae</taxon>
        <taxon>TCBD clade</taxon>
        <taxon>Bryopsidales</taxon>
        <taxon>Ostreobineae</taxon>
        <taxon>Ostreobiaceae</taxon>
        <taxon>Ostreobium</taxon>
    </lineage>
</organism>
<dbReference type="EMBL" id="CAJHUC010002932">
    <property type="protein sequence ID" value="CAD7704608.1"/>
    <property type="molecule type" value="Genomic_DNA"/>
</dbReference>
<dbReference type="GO" id="GO:0050661">
    <property type="term" value="F:NADP binding"/>
    <property type="evidence" value="ECO:0007669"/>
    <property type="project" value="InterPro"/>
</dbReference>
<dbReference type="OrthoDB" id="21615at2759"/>
<dbReference type="Pfam" id="PF03446">
    <property type="entry name" value="NAD_binding_2"/>
    <property type="match status" value="1"/>
</dbReference>
<dbReference type="InterPro" id="IPR015815">
    <property type="entry name" value="HIBADH-related"/>
</dbReference>
<feature type="domain" description="6-phosphogluconate dehydrogenase NADP-binding" evidence="4">
    <location>
        <begin position="1"/>
        <end position="147"/>
    </location>
</feature>
<evidence type="ECO:0000259" key="4">
    <source>
        <dbReference type="Pfam" id="PF03446"/>
    </source>
</evidence>
<evidence type="ECO:0008006" key="8">
    <source>
        <dbReference type="Google" id="ProtNLM"/>
    </source>
</evidence>
<dbReference type="AlphaFoldDB" id="A0A8S1JC07"/>
<keyword evidence="2" id="KW-0520">NAD</keyword>
<dbReference type="InterPro" id="IPR029154">
    <property type="entry name" value="HIBADH-like_NADP-bd"/>
</dbReference>
<dbReference type="SUPFAM" id="SSF51735">
    <property type="entry name" value="NAD(P)-binding Rossmann-fold domains"/>
    <property type="match status" value="1"/>
</dbReference>
<keyword evidence="1" id="KW-0560">Oxidoreductase</keyword>
<name>A0A8S1JC07_9CHLO</name>
<dbReference type="Pfam" id="PF14833">
    <property type="entry name" value="NAD_binding_11"/>
    <property type="match status" value="1"/>
</dbReference>
<accession>A0A8S1JC07</accession>
<dbReference type="Proteomes" id="UP000708148">
    <property type="component" value="Unassembled WGS sequence"/>
</dbReference>
<dbReference type="GO" id="GO:0051287">
    <property type="term" value="F:NAD binding"/>
    <property type="evidence" value="ECO:0007669"/>
    <property type="project" value="InterPro"/>
</dbReference>
<evidence type="ECO:0000256" key="3">
    <source>
        <dbReference type="PIRSR" id="PIRSR000103-1"/>
    </source>
</evidence>
<comment type="caution">
    <text evidence="6">The sequence shown here is derived from an EMBL/GenBank/DDBJ whole genome shotgun (WGS) entry which is preliminary data.</text>
</comment>
<evidence type="ECO:0000259" key="5">
    <source>
        <dbReference type="Pfam" id="PF14833"/>
    </source>
</evidence>
<dbReference type="InterPro" id="IPR036291">
    <property type="entry name" value="NAD(P)-bd_dom_sf"/>
</dbReference>